<dbReference type="PROSITE" id="PS00742">
    <property type="entry name" value="PEP_ENZYMES_2"/>
    <property type="match status" value="1"/>
</dbReference>
<keyword evidence="19" id="KW-1185">Reference proteome</keyword>
<dbReference type="Pfam" id="PF02896">
    <property type="entry name" value="PEP-utilizers_C"/>
    <property type="match status" value="1"/>
</dbReference>
<dbReference type="GO" id="GO:0005524">
    <property type="term" value="F:ATP binding"/>
    <property type="evidence" value="ECO:0007669"/>
    <property type="project" value="UniProtKB-KW"/>
</dbReference>
<feature type="binding site" evidence="14">
    <location>
        <position position="742"/>
    </location>
    <ligand>
        <name>Mg(2+)</name>
        <dbReference type="ChEBI" id="CHEBI:18420"/>
    </ligand>
</feature>
<dbReference type="Gene3D" id="3.30.1490.20">
    <property type="entry name" value="ATP-grasp fold, A domain"/>
    <property type="match status" value="1"/>
</dbReference>
<evidence type="ECO:0000256" key="9">
    <source>
        <dbReference type="ARBA" id="ARBA00022840"/>
    </source>
</evidence>
<comment type="cofactor">
    <cofactor evidence="1 14">
        <name>Mg(2+)</name>
        <dbReference type="ChEBI" id="CHEBI:18420"/>
    </cofactor>
</comment>
<dbReference type="GO" id="GO:0046872">
    <property type="term" value="F:metal ion binding"/>
    <property type="evidence" value="ECO:0007669"/>
    <property type="project" value="UniProtKB-KW"/>
</dbReference>
<reference evidence="18 19" key="1">
    <citation type="journal article" date="2015" name="Genome Announc.">
        <title>Expanding the biotechnology potential of lactobacilli through comparative genomics of 213 strains and associated genera.</title>
        <authorList>
            <person name="Sun Z."/>
            <person name="Harris H.M."/>
            <person name="McCann A."/>
            <person name="Guo C."/>
            <person name="Argimon S."/>
            <person name="Zhang W."/>
            <person name="Yang X."/>
            <person name="Jeffery I.B."/>
            <person name="Cooney J.C."/>
            <person name="Kagawa T.F."/>
            <person name="Liu W."/>
            <person name="Song Y."/>
            <person name="Salvetti E."/>
            <person name="Wrobel A."/>
            <person name="Rasinkangas P."/>
            <person name="Parkhill J."/>
            <person name="Rea M.C."/>
            <person name="O'Sullivan O."/>
            <person name="Ritari J."/>
            <person name="Douillard F.P."/>
            <person name="Paul Ross R."/>
            <person name="Yang R."/>
            <person name="Briner A.E."/>
            <person name="Felis G.E."/>
            <person name="de Vos W.M."/>
            <person name="Barrangou R."/>
            <person name="Klaenhammer T.R."/>
            <person name="Caufield P.W."/>
            <person name="Cui Y."/>
            <person name="Zhang H."/>
            <person name="O'Toole P.W."/>
        </authorList>
    </citation>
    <scope>NUCLEOTIDE SEQUENCE [LARGE SCALE GENOMIC DNA]</scope>
    <source>
        <strain evidence="18 19">DSM 24302</strain>
    </source>
</reference>
<dbReference type="AlphaFoldDB" id="A0A0R2CS82"/>
<name>A0A0R2CS82_9LACO</name>
<sequence length="872" mass="96302">MTQLVYNFAEGNMNMRDLLGGKGANLAEMTGLGLPVPQGFTLTTTACHDYQVNHQLGQELLHQVDQALEQLSEISGKRFEDEHNPLLISVRSGAAISMPGMMDTILNIGLNDKTVAVLAELTDNERFAYDSYRRLLAMFGNVVYGIAEDAFDQVLTDIKTQKNYESDLDLTTEDLKAIVAEFKQIYRDSDKGEFPQKPKEQLLAAIRAVFESWDNQRARIYRRENQISEDLGTAVNVQEMVFGNAGADCGTGVAFTRNPATGENKLFGEYLQNAQGEDVVAGIRTPQSVEVLATEVPQLYDQLQDIAKTLEQHYHDMQDLEFTIEHGKMFLLQARDGKRTPAAAVKIAIDLVNEGLLSKQEAILKVKPESLTALLHPEFDAETMAEHPVLTTGLPASPGAATGQVYFTAATAKQASDEGHRVILVRQDTSPEDIEGMIVSQAIVTSRGGMTSHAAVVARGMGATGVVGASELNVNYAKKQANVGDQLIEEGDWLSVDGTTGNLYLGPIETTPATIKGDLSVLLEWAKKFAKLGVYTNADTPRDFQKALEFDADGIGLTRTEHMFFKPERLLQMRRVILARTAEQRAEPLSHLLEMQQADFYELYKLAGDKEVTIRLLDPPLHEFLPHDMAEIQEVAEQINVSVDYLTERIDSLKEINPMLGHRGDRLAITFPDIYQMQVKAIMTAVLRLSDEGQIVHPHIMIPLTDSQTEMGWVRKLVTDQITEMLADKEITIDYTVGTMMEMPRACVTANQVARESDFFSFGTNDLTQLTFGYSRDDVGSFLPEYIKKGILPADPFQTIDVEGVGELMKMAVNRGRLTKPDLPIGVCGEVGGDPTSINFFEKIGVTYVSCSPFRVPVARLAAAQAHILQTA</sequence>
<feature type="binding site" evidence="13">
    <location>
        <position position="764"/>
    </location>
    <ligand>
        <name>substrate</name>
    </ligand>
</feature>
<dbReference type="GO" id="GO:0016301">
    <property type="term" value="F:kinase activity"/>
    <property type="evidence" value="ECO:0007669"/>
    <property type="project" value="UniProtKB-KW"/>
</dbReference>
<accession>A0A0R2CS82</accession>
<evidence type="ECO:0000256" key="5">
    <source>
        <dbReference type="ARBA" id="ARBA00022679"/>
    </source>
</evidence>
<dbReference type="RefSeq" id="WP_056977315.1">
    <property type="nucleotide sequence ID" value="NZ_AYZR01000004.1"/>
</dbReference>
<comment type="similarity">
    <text evidence="2">Belongs to the PEP-utilizing enzyme family.</text>
</comment>
<feature type="binding site" evidence="14">
    <location>
        <position position="766"/>
    </location>
    <ligand>
        <name>Mg(2+)</name>
        <dbReference type="ChEBI" id="CHEBI:18420"/>
    </ligand>
</feature>
<dbReference type="InterPro" id="IPR018274">
    <property type="entry name" value="PEP_util_AS"/>
</dbReference>
<dbReference type="GO" id="GO:0050242">
    <property type="term" value="F:pyruvate, phosphate dikinase activity"/>
    <property type="evidence" value="ECO:0007669"/>
    <property type="project" value="UniProtKB-EC"/>
</dbReference>
<dbReference type="SUPFAM" id="SSF56059">
    <property type="entry name" value="Glutathione synthetase ATP-binding domain-like"/>
    <property type="match status" value="1"/>
</dbReference>
<evidence type="ECO:0000313" key="18">
    <source>
        <dbReference type="EMBL" id="KRM94213.1"/>
    </source>
</evidence>
<dbReference type="PANTHER" id="PTHR22931:SF9">
    <property type="entry name" value="PYRUVATE, PHOSPHATE DIKINASE 1, CHLOROPLASTIC"/>
    <property type="match status" value="1"/>
</dbReference>
<feature type="binding site" evidence="13">
    <location>
        <position position="766"/>
    </location>
    <ligand>
        <name>substrate</name>
    </ligand>
</feature>
<evidence type="ECO:0000259" key="15">
    <source>
        <dbReference type="Pfam" id="PF00391"/>
    </source>
</evidence>
<evidence type="ECO:0000256" key="1">
    <source>
        <dbReference type="ARBA" id="ARBA00001946"/>
    </source>
</evidence>
<dbReference type="Gene3D" id="1.20.80.30">
    <property type="match status" value="1"/>
</dbReference>
<dbReference type="EMBL" id="AYZR01000004">
    <property type="protein sequence ID" value="KRM94213.1"/>
    <property type="molecule type" value="Genomic_DNA"/>
</dbReference>
<comment type="caution">
    <text evidence="18">The sequence shown here is derived from an EMBL/GenBank/DDBJ whole genome shotgun (WGS) entry which is preliminary data.</text>
</comment>
<dbReference type="Pfam" id="PF01326">
    <property type="entry name" value="PPDK_N"/>
    <property type="match status" value="2"/>
</dbReference>
<dbReference type="InterPro" id="IPR010121">
    <property type="entry name" value="Pyruvate_phosphate_dikinase"/>
</dbReference>
<feature type="binding site" evidence="13">
    <location>
        <position position="763"/>
    </location>
    <ligand>
        <name>substrate</name>
    </ligand>
</feature>
<feature type="binding site" evidence="13">
    <location>
        <position position="559"/>
    </location>
    <ligand>
        <name>substrate</name>
    </ligand>
</feature>
<organism evidence="18 19">
    <name type="scientific">Lentilactobacillus senioris DSM 24302 = JCM 17472</name>
    <dbReference type="NCBI Taxonomy" id="1423802"/>
    <lineage>
        <taxon>Bacteria</taxon>
        <taxon>Bacillati</taxon>
        <taxon>Bacillota</taxon>
        <taxon>Bacilli</taxon>
        <taxon>Lactobacillales</taxon>
        <taxon>Lactobacillaceae</taxon>
        <taxon>Lentilactobacillus</taxon>
    </lineage>
</organism>
<keyword evidence="5" id="KW-0808">Transferase</keyword>
<feature type="domain" description="Pyruvate phosphate dikinase AMP/ATP-binding" evidence="16">
    <location>
        <begin position="301"/>
        <end position="350"/>
    </location>
</feature>
<dbReference type="Gene3D" id="3.50.30.10">
    <property type="entry name" value="Phosphohistidine domain"/>
    <property type="match status" value="1"/>
</dbReference>
<feature type="active site" description="Proton donor" evidence="12">
    <location>
        <position position="828"/>
    </location>
</feature>
<feature type="domain" description="Pyruvate phosphate dikinase AMP/ATP-binding" evidence="16">
    <location>
        <begin position="56"/>
        <end position="293"/>
    </location>
</feature>
<feature type="binding site" evidence="13">
    <location>
        <position position="742"/>
    </location>
    <ligand>
        <name>substrate</name>
    </ligand>
</feature>
<evidence type="ECO:0000256" key="13">
    <source>
        <dbReference type="PIRSR" id="PIRSR000853-2"/>
    </source>
</evidence>
<feature type="binding site" evidence="13">
    <location>
        <position position="765"/>
    </location>
    <ligand>
        <name>substrate</name>
    </ligand>
</feature>
<dbReference type="PANTHER" id="PTHR22931">
    <property type="entry name" value="PHOSPHOENOLPYRUVATE DIKINASE-RELATED"/>
    <property type="match status" value="1"/>
</dbReference>
<evidence type="ECO:0000256" key="12">
    <source>
        <dbReference type="PIRSR" id="PIRSR000853-1"/>
    </source>
</evidence>
<dbReference type="InterPro" id="IPR040442">
    <property type="entry name" value="Pyrv_kinase-like_dom_sf"/>
</dbReference>
<evidence type="ECO:0000256" key="6">
    <source>
        <dbReference type="ARBA" id="ARBA00022723"/>
    </source>
</evidence>
<dbReference type="PATRIC" id="fig|1423802.4.peg.1177"/>
<feature type="domain" description="PEP-utilising enzyme mobile" evidence="15">
    <location>
        <begin position="421"/>
        <end position="501"/>
    </location>
</feature>
<evidence type="ECO:0000256" key="8">
    <source>
        <dbReference type="ARBA" id="ARBA00022777"/>
    </source>
</evidence>
<dbReference type="SUPFAM" id="SSF52009">
    <property type="entry name" value="Phosphohistidine domain"/>
    <property type="match status" value="1"/>
</dbReference>
<dbReference type="NCBIfam" id="TIGR01828">
    <property type="entry name" value="pyru_phos_dikin"/>
    <property type="match status" value="1"/>
</dbReference>
<dbReference type="PIRSF" id="PIRSF000853">
    <property type="entry name" value="PPDK"/>
    <property type="match status" value="1"/>
</dbReference>
<dbReference type="SUPFAM" id="SSF51621">
    <property type="entry name" value="Phosphoenolpyruvate/pyruvate domain"/>
    <property type="match status" value="1"/>
</dbReference>
<dbReference type="InterPro" id="IPR002192">
    <property type="entry name" value="PPDK_AMP/ATP-bd"/>
</dbReference>
<dbReference type="Gene3D" id="3.20.20.60">
    <property type="entry name" value="Phosphoenolpyruvate-binding domains"/>
    <property type="match status" value="1"/>
</dbReference>
<evidence type="ECO:0000256" key="11">
    <source>
        <dbReference type="ARBA" id="ARBA00032883"/>
    </source>
</evidence>
<keyword evidence="7" id="KW-0547">Nucleotide-binding</keyword>
<keyword evidence="18" id="KW-0670">Pyruvate</keyword>
<dbReference type="InterPro" id="IPR000121">
    <property type="entry name" value="PEP_util_C"/>
</dbReference>
<evidence type="ECO:0000256" key="10">
    <source>
        <dbReference type="ARBA" id="ARBA00022842"/>
    </source>
</evidence>
<evidence type="ECO:0000259" key="16">
    <source>
        <dbReference type="Pfam" id="PF01326"/>
    </source>
</evidence>
<dbReference type="STRING" id="1423802.FC56_GL001161"/>
<feature type="binding site" evidence="13">
    <location>
        <position position="615"/>
    </location>
    <ligand>
        <name>substrate</name>
    </ligand>
</feature>
<evidence type="ECO:0000313" key="19">
    <source>
        <dbReference type="Proteomes" id="UP000051256"/>
    </source>
</evidence>
<evidence type="ECO:0000256" key="2">
    <source>
        <dbReference type="ARBA" id="ARBA00007837"/>
    </source>
</evidence>
<dbReference type="InterPro" id="IPR008279">
    <property type="entry name" value="PEP-util_enz_mobile_dom"/>
</dbReference>
<feature type="active site" description="Tele-phosphohistidine intermediate" evidence="12">
    <location>
        <position position="453"/>
    </location>
</feature>
<keyword evidence="10 14" id="KW-0460">Magnesium</keyword>
<keyword evidence="6 14" id="KW-0479">Metal-binding</keyword>
<dbReference type="Pfam" id="PF00391">
    <property type="entry name" value="PEP-utilizers"/>
    <property type="match status" value="1"/>
</dbReference>
<feature type="domain" description="PEP-utilising enzyme C-terminal" evidence="17">
    <location>
        <begin position="518"/>
        <end position="867"/>
    </location>
</feature>
<dbReference type="NCBIfam" id="NF004531">
    <property type="entry name" value="PRK05878.1"/>
    <property type="match status" value="1"/>
</dbReference>
<dbReference type="PROSITE" id="PS00370">
    <property type="entry name" value="PEP_ENZYMES_PHOS_SITE"/>
    <property type="match status" value="1"/>
</dbReference>
<evidence type="ECO:0000256" key="14">
    <source>
        <dbReference type="PIRSR" id="PIRSR000853-3"/>
    </source>
</evidence>
<proteinExistence type="inferred from homology"/>
<gene>
    <name evidence="18" type="ORF">FC56_GL001161</name>
</gene>
<keyword evidence="9" id="KW-0067">ATP-binding</keyword>
<protein>
    <recommendedName>
        <fullName evidence="4">Pyruvate, phosphate dikinase</fullName>
        <ecNumber evidence="3">2.7.9.1</ecNumber>
    </recommendedName>
    <alternativeName>
        <fullName evidence="11">Pyruvate, orthophosphate dikinase</fullName>
    </alternativeName>
</protein>
<evidence type="ECO:0000256" key="4">
    <source>
        <dbReference type="ARBA" id="ARBA00020138"/>
    </source>
</evidence>
<dbReference type="InterPro" id="IPR036637">
    <property type="entry name" value="Phosphohistidine_dom_sf"/>
</dbReference>
<dbReference type="InterPro" id="IPR013815">
    <property type="entry name" value="ATP_grasp_subdomain_1"/>
</dbReference>
<evidence type="ECO:0000256" key="7">
    <source>
        <dbReference type="ARBA" id="ARBA00022741"/>
    </source>
</evidence>
<dbReference type="InterPro" id="IPR023151">
    <property type="entry name" value="PEP_util_CS"/>
</dbReference>
<dbReference type="Gene3D" id="1.10.189.10">
    <property type="entry name" value="Pyruvate Phosphate Dikinase, domain 2"/>
    <property type="match status" value="1"/>
</dbReference>
<evidence type="ECO:0000256" key="3">
    <source>
        <dbReference type="ARBA" id="ARBA00011994"/>
    </source>
</evidence>
<dbReference type="EC" id="2.7.9.1" evidence="3"/>
<dbReference type="Proteomes" id="UP000051256">
    <property type="component" value="Unassembled WGS sequence"/>
</dbReference>
<dbReference type="InterPro" id="IPR015813">
    <property type="entry name" value="Pyrv/PenolPyrv_kinase-like_dom"/>
</dbReference>
<keyword evidence="8 18" id="KW-0418">Kinase</keyword>
<evidence type="ECO:0000259" key="17">
    <source>
        <dbReference type="Pfam" id="PF02896"/>
    </source>
</evidence>
<dbReference type="Gene3D" id="3.30.470.20">
    <property type="entry name" value="ATP-grasp fold, B domain"/>
    <property type="match status" value="1"/>
</dbReference>